<accession>A0A9D4U7B1</accession>
<evidence type="ECO:0000256" key="2">
    <source>
        <dbReference type="ARBA" id="ARBA00010912"/>
    </source>
</evidence>
<keyword evidence="6" id="KW-0547">Nucleotide-binding</keyword>
<dbReference type="Pfam" id="PF04928">
    <property type="entry name" value="PAP_central"/>
    <property type="match status" value="1"/>
</dbReference>
<dbReference type="EMBL" id="JABFUD020000022">
    <property type="protein sequence ID" value="KAI5062672.1"/>
    <property type="molecule type" value="Genomic_DNA"/>
</dbReference>
<evidence type="ECO:0000256" key="1">
    <source>
        <dbReference type="ARBA" id="ARBA00004123"/>
    </source>
</evidence>
<keyword evidence="8" id="KW-0539">Nucleus</keyword>
<dbReference type="PANTHER" id="PTHR10682:SF10">
    <property type="entry name" value="POLYNUCLEOTIDE ADENYLYLTRANSFERASE"/>
    <property type="match status" value="1"/>
</dbReference>
<feature type="non-terminal residue" evidence="11">
    <location>
        <position position="171"/>
    </location>
</feature>
<evidence type="ECO:0000256" key="3">
    <source>
        <dbReference type="ARBA" id="ARBA00012388"/>
    </source>
</evidence>
<keyword evidence="9" id="KW-0472">Membrane</keyword>
<evidence type="ECO:0000256" key="8">
    <source>
        <dbReference type="ARBA" id="ARBA00023242"/>
    </source>
</evidence>
<comment type="similarity">
    <text evidence="2">Belongs to the poly(A) polymerase family.</text>
</comment>
<organism evidence="11 12">
    <name type="scientific">Adiantum capillus-veneris</name>
    <name type="common">Maidenhair fern</name>
    <dbReference type="NCBI Taxonomy" id="13818"/>
    <lineage>
        <taxon>Eukaryota</taxon>
        <taxon>Viridiplantae</taxon>
        <taxon>Streptophyta</taxon>
        <taxon>Embryophyta</taxon>
        <taxon>Tracheophyta</taxon>
        <taxon>Polypodiopsida</taxon>
        <taxon>Polypodiidae</taxon>
        <taxon>Polypodiales</taxon>
        <taxon>Pteridineae</taxon>
        <taxon>Pteridaceae</taxon>
        <taxon>Vittarioideae</taxon>
        <taxon>Adiantum</taxon>
    </lineage>
</organism>
<dbReference type="OrthoDB" id="1728547at2759"/>
<keyword evidence="5" id="KW-0808">Transferase</keyword>
<dbReference type="GO" id="GO:0006397">
    <property type="term" value="P:mRNA processing"/>
    <property type="evidence" value="ECO:0007669"/>
    <property type="project" value="UniProtKB-KW"/>
</dbReference>
<dbReference type="FunFam" id="1.10.1410.10:FF:000001">
    <property type="entry name" value="Putative poly(A) polymerase gamma"/>
    <property type="match status" value="1"/>
</dbReference>
<keyword evidence="9" id="KW-0812">Transmembrane</keyword>
<dbReference type="InterPro" id="IPR007012">
    <property type="entry name" value="PolA_pol_cen_dom"/>
</dbReference>
<feature type="transmembrane region" description="Helical" evidence="9">
    <location>
        <begin position="40"/>
        <end position="60"/>
    </location>
</feature>
<evidence type="ECO:0000313" key="12">
    <source>
        <dbReference type="Proteomes" id="UP000886520"/>
    </source>
</evidence>
<evidence type="ECO:0000256" key="5">
    <source>
        <dbReference type="ARBA" id="ARBA00022679"/>
    </source>
</evidence>
<dbReference type="Proteomes" id="UP000886520">
    <property type="component" value="Chromosome 22"/>
</dbReference>
<name>A0A9D4U7B1_ADICA</name>
<gene>
    <name evidence="11" type="ORF">GOP47_0023211</name>
</gene>
<evidence type="ECO:0000256" key="6">
    <source>
        <dbReference type="ARBA" id="ARBA00022741"/>
    </source>
</evidence>
<evidence type="ECO:0000313" key="11">
    <source>
        <dbReference type="EMBL" id="KAI5062672.1"/>
    </source>
</evidence>
<keyword evidence="7" id="KW-0067">ATP-binding</keyword>
<keyword evidence="9" id="KW-1133">Transmembrane helix</keyword>
<reference evidence="11" key="1">
    <citation type="submission" date="2021-01" db="EMBL/GenBank/DDBJ databases">
        <title>Adiantum capillus-veneris genome.</title>
        <authorList>
            <person name="Fang Y."/>
            <person name="Liao Q."/>
        </authorList>
    </citation>
    <scope>NUCLEOTIDE SEQUENCE</scope>
    <source>
        <strain evidence="11">H3</strain>
        <tissue evidence="11">Leaf</tissue>
    </source>
</reference>
<dbReference type="SUPFAM" id="SSF81631">
    <property type="entry name" value="PAP/OAS1 substrate-binding domain"/>
    <property type="match status" value="1"/>
</dbReference>
<dbReference type="GO" id="GO:0005524">
    <property type="term" value="F:ATP binding"/>
    <property type="evidence" value="ECO:0007669"/>
    <property type="project" value="UniProtKB-KW"/>
</dbReference>
<dbReference type="PANTHER" id="PTHR10682">
    <property type="entry name" value="POLY A POLYMERASE"/>
    <property type="match status" value="1"/>
</dbReference>
<dbReference type="AlphaFoldDB" id="A0A9D4U7B1"/>
<protein>
    <recommendedName>
        <fullName evidence="3">polynucleotide adenylyltransferase</fullName>
        <ecNumber evidence="3">2.7.7.19</ecNumber>
    </recommendedName>
</protein>
<dbReference type="Gene3D" id="1.10.1410.10">
    <property type="match status" value="1"/>
</dbReference>
<evidence type="ECO:0000256" key="9">
    <source>
        <dbReference type="SAM" id="Phobius"/>
    </source>
</evidence>
<dbReference type="GO" id="GO:1990817">
    <property type="term" value="F:poly(A) RNA polymerase activity"/>
    <property type="evidence" value="ECO:0007669"/>
    <property type="project" value="UniProtKB-EC"/>
</dbReference>
<sequence>MSGYGPHTAPCSNILAFRTTLRCIKLWARRRGVYSNVSGFLGGVNWALLVASMLGTAFGYNWQMRLFRFFQVYTQWRWPSPVMLCEIEQGTLGFPDGTHVMPIITPAYPCMNCSYNVSASTLQVITDQFENANQVCKAVEMKQAEWSALFETFPFFEAYKNYLQIDIMAVD</sequence>
<evidence type="ECO:0000259" key="10">
    <source>
        <dbReference type="Pfam" id="PF04928"/>
    </source>
</evidence>
<comment type="subcellular location">
    <subcellularLocation>
        <location evidence="1">Nucleus</location>
    </subcellularLocation>
</comment>
<evidence type="ECO:0000256" key="4">
    <source>
        <dbReference type="ARBA" id="ARBA00022664"/>
    </source>
</evidence>
<keyword evidence="4" id="KW-0507">mRNA processing</keyword>
<keyword evidence="12" id="KW-1185">Reference proteome</keyword>
<dbReference type="GO" id="GO:0005634">
    <property type="term" value="C:nucleus"/>
    <property type="evidence" value="ECO:0007669"/>
    <property type="project" value="UniProtKB-SubCell"/>
</dbReference>
<dbReference type="EC" id="2.7.7.19" evidence="3"/>
<comment type="caution">
    <text evidence="11">The sequence shown here is derived from an EMBL/GenBank/DDBJ whole genome shotgun (WGS) entry which is preliminary data.</text>
</comment>
<feature type="domain" description="Poly(A) polymerase central" evidence="10">
    <location>
        <begin position="17"/>
        <end position="151"/>
    </location>
</feature>
<evidence type="ECO:0000256" key="7">
    <source>
        <dbReference type="ARBA" id="ARBA00022840"/>
    </source>
</evidence>
<proteinExistence type="inferred from homology"/>